<dbReference type="Proteomes" id="UP000278792">
    <property type="component" value="Unassembled WGS sequence"/>
</dbReference>
<dbReference type="GO" id="GO:0015627">
    <property type="term" value="C:type II protein secretion system complex"/>
    <property type="evidence" value="ECO:0007669"/>
    <property type="project" value="InterPro"/>
</dbReference>
<evidence type="ECO:0000256" key="10">
    <source>
        <dbReference type="ARBA" id="ARBA00030775"/>
    </source>
</evidence>
<keyword evidence="7" id="KW-1133">Transmembrane helix</keyword>
<gene>
    <name evidence="12" type="ORF">EGH82_15610</name>
</gene>
<evidence type="ECO:0000313" key="12">
    <source>
        <dbReference type="EMBL" id="ROV59025.1"/>
    </source>
</evidence>
<evidence type="ECO:0000256" key="3">
    <source>
        <dbReference type="ARBA" id="ARBA00022475"/>
    </source>
</evidence>
<keyword evidence="8" id="KW-0472">Membrane</keyword>
<dbReference type="RefSeq" id="WP_123782798.1">
    <property type="nucleotide sequence ID" value="NZ_RKIK01000054.1"/>
</dbReference>
<accession>A0A3N3DWV9</accession>
<organism evidence="12 13">
    <name type="scientific">Vibrio ponticus</name>
    <dbReference type="NCBI Taxonomy" id="265668"/>
    <lineage>
        <taxon>Bacteria</taxon>
        <taxon>Pseudomonadati</taxon>
        <taxon>Pseudomonadota</taxon>
        <taxon>Gammaproteobacteria</taxon>
        <taxon>Vibrionales</taxon>
        <taxon>Vibrionaceae</taxon>
        <taxon>Vibrio</taxon>
    </lineage>
</organism>
<evidence type="ECO:0000256" key="4">
    <source>
        <dbReference type="ARBA" id="ARBA00022481"/>
    </source>
</evidence>
<evidence type="ECO:0000313" key="13">
    <source>
        <dbReference type="Proteomes" id="UP000278792"/>
    </source>
</evidence>
<evidence type="ECO:0000256" key="6">
    <source>
        <dbReference type="ARBA" id="ARBA00022692"/>
    </source>
</evidence>
<proteinExistence type="inferred from homology"/>
<evidence type="ECO:0000256" key="8">
    <source>
        <dbReference type="ARBA" id="ARBA00023136"/>
    </source>
</evidence>
<name>A0A3N3DWV9_9VIBR</name>
<feature type="domain" description="General secretion pathway GspH" evidence="11">
    <location>
        <begin position="41"/>
        <end position="151"/>
    </location>
</feature>
<evidence type="ECO:0000256" key="9">
    <source>
        <dbReference type="ARBA" id="ARBA00025772"/>
    </source>
</evidence>
<dbReference type="InterPro" id="IPR016824">
    <property type="entry name" value="Tfp-pilus_assembly_FimT"/>
</dbReference>
<keyword evidence="3" id="KW-1003">Cell membrane</keyword>
<dbReference type="InterPro" id="IPR012902">
    <property type="entry name" value="N_methyl_site"/>
</dbReference>
<protein>
    <recommendedName>
        <fullName evidence="2">Type II secretion system protein H</fullName>
    </recommendedName>
    <alternativeName>
        <fullName evidence="10">General secretion pathway protein H</fullName>
    </alternativeName>
</protein>
<sequence length="169" mass="18272">MSRGFNLLELTITLVLLSVMLGLAKPSYQALLNRVKMKRLASELSGFVIQAKSEAVLRNQRLYAHFSFSAASLQDSGDWHIQLTDSSAAGGERVLYLSGEGFLGLAVTHNYGLGYLSFDGVRGRPTGGSIEFFAVTNTSERLKAVIANPPGRIRICGVNGALYGYAQCH</sequence>
<keyword evidence="4" id="KW-0488">Methylation</keyword>
<evidence type="ECO:0000256" key="7">
    <source>
        <dbReference type="ARBA" id="ARBA00022989"/>
    </source>
</evidence>
<dbReference type="InterPro" id="IPR045584">
    <property type="entry name" value="Pilin-like"/>
</dbReference>
<dbReference type="InterPro" id="IPR022346">
    <property type="entry name" value="T2SS_GspH"/>
</dbReference>
<keyword evidence="6" id="KW-0812">Transmembrane</keyword>
<dbReference type="GO" id="GO:0015628">
    <property type="term" value="P:protein secretion by the type II secretion system"/>
    <property type="evidence" value="ECO:0007669"/>
    <property type="project" value="InterPro"/>
</dbReference>
<dbReference type="PIRSF" id="PIRSF024622">
    <property type="entry name" value="Tfp_FimT"/>
    <property type="match status" value="1"/>
</dbReference>
<comment type="caution">
    <text evidence="12">The sequence shown here is derived from an EMBL/GenBank/DDBJ whole genome shotgun (WGS) entry which is preliminary data.</text>
</comment>
<evidence type="ECO:0000256" key="2">
    <source>
        <dbReference type="ARBA" id="ARBA00021549"/>
    </source>
</evidence>
<dbReference type="GO" id="GO:0005886">
    <property type="term" value="C:plasma membrane"/>
    <property type="evidence" value="ECO:0007669"/>
    <property type="project" value="UniProtKB-SubCell"/>
</dbReference>
<comment type="similarity">
    <text evidence="9">Belongs to the GSP H family.</text>
</comment>
<dbReference type="NCBIfam" id="TIGR02532">
    <property type="entry name" value="IV_pilin_GFxxxE"/>
    <property type="match status" value="1"/>
</dbReference>
<evidence type="ECO:0000256" key="5">
    <source>
        <dbReference type="ARBA" id="ARBA00022519"/>
    </source>
</evidence>
<dbReference type="Gene3D" id="3.55.40.10">
    <property type="entry name" value="minor pseudopilin epsh domain"/>
    <property type="match status" value="1"/>
</dbReference>
<evidence type="ECO:0000256" key="1">
    <source>
        <dbReference type="ARBA" id="ARBA00004377"/>
    </source>
</evidence>
<comment type="subcellular location">
    <subcellularLocation>
        <location evidence="1">Cell inner membrane</location>
        <topology evidence="1">Single-pass membrane protein</topology>
    </subcellularLocation>
</comment>
<keyword evidence="5" id="KW-0997">Cell inner membrane</keyword>
<evidence type="ECO:0000259" key="11">
    <source>
        <dbReference type="Pfam" id="PF12019"/>
    </source>
</evidence>
<dbReference type="EMBL" id="RKIK01000054">
    <property type="protein sequence ID" value="ROV59025.1"/>
    <property type="molecule type" value="Genomic_DNA"/>
</dbReference>
<dbReference type="SUPFAM" id="SSF54523">
    <property type="entry name" value="Pili subunits"/>
    <property type="match status" value="1"/>
</dbReference>
<dbReference type="Pfam" id="PF12019">
    <property type="entry name" value="GspH"/>
    <property type="match status" value="1"/>
</dbReference>
<reference evidence="12 13" key="1">
    <citation type="submission" date="2018-11" db="EMBL/GenBank/DDBJ databases">
        <title>Vibrio ponticus strain CAIM 1751 pathogenic for the snapper Lutjanus guttatus.</title>
        <authorList>
            <person name="Soto-Rodriguez S."/>
            <person name="Lozano-Olvera R."/>
            <person name="Gomez-Gil B."/>
        </authorList>
    </citation>
    <scope>NUCLEOTIDE SEQUENCE [LARGE SCALE GENOMIC DNA]</scope>
    <source>
        <strain evidence="12 13">CAIM 1751</strain>
    </source>
</reference>
<dbReference type="AlphaFoldDB" id="A0A3N3DWV9"/>